<dbReference type="OrthoDB" id="9769628at2"/>
<keyword evidence="3 4" id="KW-0067">ATP-binding</keyword>
<dbReference type="Pfam" id="PF04107">
    <property type="entry name" value="GCS2"/>
    <property type="match status" value="1"/>
</dbReference>
<name>A0A261S581_9BORD</name>
<evidence type="ECO:0000313" key="6">
    <source>
        <dbReference type="Proteomes" id="UP000216020"/>
    </source>
</evidence>
<dbReference type="Proteomes" id="UP000216020">
    <property type="component" value="Unassembled WGS sequence"/>
</dbReference>
<dbReference type="GO" id="GO:0005524">
    <property type="term" value="F:ATP binding"/>
    <property type="evidence" value="ECO:0007669"/>
    <property type="project" value="UniProtKB-KW"/>
</dbReference>
<gene>
    <name evidence="5" type="ORF">CAL29_29300</name>
</gene>
<dbReference type="EC" id="6.3.2.2" evidence="4"/>
<dbReference type="Gene3D" id="3.30.590.20">
    <property type="match status" value="1"/>
</dbReference>
<dbReference type="PANTHER" id="PTHR36510:SF1">
    <property type="entry name" value="GLUTAMATE--CYSTEINE LIGASE 2-RELATED"/>
    <property type="match status" value="1"/>
</dbReference>
<evidence type="ECO:0000256" key="2">
    <source>
        <dbReference type="ARBA" id="ARBA00022741"/>
    </source>
</evidence>
<dbReference type="PANTHER" id="PTHR36510">
    <property type="entry name" value="GLUTAMATE--CYSTEINE LIGASE 2-RELATED"/>
    <property type="match status" value="1"/>
</dbReference>
<accession>A0A261S581</accession>
<dbReference type="GO" id="GO:0042398">
    <property type="term" value="P:modified amino acid biosynthetic process"/>
    <property type="evidence" value="ECO:0007669"/>
    <property type="project" value="InterPro"/>
</dbReference>
<keyword evidence="6" id="KW-1185">Reference proteome</keyword>
<dbReference type="EMBL" id="NEVM01000005">
    <property type="protein sequence ID" value="OZI31950.1"/>
    <property type="molecule type" value="Genomic_DNA"/>
</dbReference>
<evidence type="ECO:0000256" key="1">
    <source>
        <dbReference type="ARBA" id="ARBA00022598"/>
    </source>
</evidence>
<dbReference type="InterPro" id="IPR006336">
    <property type="entry name" value="GCS2"/>
</dbReference>
<keyword evidence="2 4" id="KW-0547">Nucleotide-binding</keyword>
<comment type="caution">
    <text evidence="5">The sequence shown here is derived from an EMBL/GenBank/DDBJ whole genome shotgun (WGS) entry which is preliminary data.</text>
</comment>
<comment type="catalytic activity">
    <reaction evidence="4">
        <text>L-cysteine + L-glutamate + ATP = gamma-L-glutamyl-L-cysteine + ADP + phosphate + H(+)</text>
        <dbReference type="Rhea" id="RHEA:13285"/>
        <dbReference type="ChEBI" id="CHEBI:15378"/>
        <dbReference type="ChEBI" id="CHEBI:29985"/>
        <dbReference type="ChEBI" id="CHEBI:30616"/>
        <dbReference type="ChEBI" id="CHEBI:35235"/>
        <dbReference type="ChEBI" id="CHEBI:43474"/>
        <dbReference type="ChEBI" id="CHEBI:58173"/>
        <dbReference type="ChEBI" id="CHEBI:456216"/>
        <dbReference type="EC" id="6.3.2.2"/>
    </reaction>
</comment>
<dbReference type="InterPro" id="IPR014746">
    <property type="entry name" value="Gln_synth/guanido_kin_cat_dom"/>
</dbReference>
<dbReference type="AlphaFoldDB" id="A0A261S581"/>
<dbReference type="RefSeq" id="WP_094856356.1">
    <property type="nucleotide sequence ID" value="NZ_NEVM01000005.1"/>
</dbReference>
<comment type="function">
    <text evidence="4">ATP-dependent carboxylate-amine ligase which exhibits weak glutamate--cysteine ligase activity.</text>
</comment>
<dbReference type="InterPro" id="IPR011793">
    <property type="entry name" value="YbdK"/>
</dbReference>
<organism evidence="5 6">
    <name type="scientific">Bordetella genomosp. 10</name>
    <dbReference type="NCBI Taxonomy" id="1416804"/>
    <lineage>
        <taxon>Bacteria</taxon>
        <taxon>Pseudomonadati</taxon>
        <taxon>Pseudomonadota</taxon>
        <taxon>Betaproteobacteria</taxon>
        <taxon>Burkholderiales</taxon>
        <taxon>Alcaligenaceae</taxon>
        <taxon>Bordetella</taxon>
    </lineage>
</organism>
<dbReference type="InterPro" id="IPR050141">
    <property type="entry name" value="GCL_type2/YbdK_subfam"/>
</dbReference>
<reference evidence="6" key="1">
    <citation type="submission" date="2017-05" db="EMBL/GenBank/DDBJ databases">
        <title>Complete and WGS of Bordetella genogroups.</title>
        <authorList>
            <person name="Spilker T."/>
            <person name="Lipuma J."/>
        </authorList>
    </citation>
    <scope>NUCLEOTIDE SEQUENCE [LARGE SCALE GENOMIC DNA]</scope>
    <source>
        <strain evidence="6">AU16122</strain>
    </source>
</reference>
<evidence type="ECO:0000313" key="5">
    <source>
        <dbReference type="EMBL" id="OZI31950.1"/>
    </source>
</evidence>
<dbReference type="SUPFAM" id="SSF55931">
    <property type="entry name" value="Glutamine synthetase/guanido kinase"/>
    <property type="match status" value="1"/>
</dbReference>
<dbReference type="HAMAP" id="MF_01609">
    <property type="entry name" value="Glu_cys_ligase_2"/>
    <property type="match status" value="1"/>
</dbReference>
<sequence>MEQIPFVPSAPHTLGIELELQLIDPRTFDLTAASDELLAQMANHPIADRVKPEITRSMIELNSSVHEHPMGLLAEMREMRSALCEAADAVGVTVAGGGAHPFMRWQERSISDTPRFQYLAEMYGYLARQFTVFGQHIHLGVANGDDAIKLTRQLSAYVPHFIALSASSPYYEGVDTLFSCCRLNAVNSFPLAGHLPPEVNDWYQFEAHLSQLRTYGLAESIKDLYWDIRPKPEYGTVEIRVCDTPLTVERACQIAAFAQALAVLLKRQPQSEKGLWLAYRNNHFQACRFGLQGSYVTGDGQRLRLIDHLRSVFGLLAPIAEELGTGDMLGSLRDDALKSGNDARWLRGQFHRLRDLPSVVDAMAVAFRGDGGMAAAVGLSGADPTAVARRRVRATSEPLLGAVGVQTLAEPEETLTPRRLH</sequence>
<proteinExistence type="inferred from homology"/>
<evidence type="ECO:0000256" key="4">
    <source>
        <dbReference type="HAMAP-Rule" id="MF_01609"/>
    </source>
</evidence>
<dbReference type="NCBIfam" id="TIGR02050">
    <property type="entry name" value="gshA_cyan_rel"/>
    <property type="match status" value="1"/>
</dbReference>
<comment type="similarity">
    <text evidence="4">Belongs to the glutamate--cysteine ligase type 2 family. YbdK subfamily.</text>
</comment>
<evidence type="ECO:0000256" key="3">
    <source>
        <dbReference type="ARBA" id="ARBA00022840"/>
    </source>
</evidence>
<dbReference type="NCBIfam" id="NF010040">
    <property type="entry name" value="PRK13516.1"/>
    <property type="match status" value="1"/>
</dbReference>
<protein>
    <recommendedName>
        <fullName evidence="4">Putative glutamate--cysteine ligase 2</fullName>
        <ecNumber evidence="4">6.3.2.2</ecNumber>
    </recommendedName>
    <alternativeName>
        <fullName evidence="4">Gamma-glutamylcysteine synthetase 2</fullName>
        <shortName evidence="4">GCS 2</shortName>
        <shortName evidence="4">Gamma-GCS 2</shortName>
    </alternativeName>
</protein>
<dbReference type="GO" id="GO:0004357">
    <property type="term" value="F:glutamate-cysteine ligase activity"/>
    <property type="evidence" value="ECO:0007669"/>
    <property type="project" value="UniProtKB-EC"/>
</dbReference>
<keyword evidence="1 4" id="KW-0436">Ligase</keyword>